<dbReference type="Pfam" id="PF07350">
    <property type="entry name" value="Gig2-like"/>
    <property type="match status" value="1"/>
</dbReference>
<gene>
    <name evidence="2" type="ORF">WG66_19229</name>
</gene>
<organism evidence="2 3">
    <name type="scientific">Moniliophthora roreri</name>
    <name type="common">Frosty pod rot fungus</name>
    <name type="synonym">Monilia roreri</name>
    <dbReference type="NCBI Taxonomy" id="221103"/>
    <lineage>
        <taxon>Eukaryota</taxon>
        <taxon>Fungi</taxon>
        <taxon>Dikarya</taxon>
        <taxon>Basidiomycota</taxon>
        <taxon>Agaricomycotina</taxon>
        <taxon>Agaricomycetes</taxon>
        <taxon>Agaricomycetidae</taxon>
        <taxon>Agaricales</taxon>
        <taxon>Marasmiineae</taxon>
        <taxon>Marasmiaceae</taxon>
        <taxon>Moniliophthora</taxon>
    </lineage>
</organism>
<dbReference type="AlphaFoldDB" id="A0A0W0EVW4"/>
<dbReference type="Gene3D" id="2.60.120.330">
    <property type="entry name" value="B-lactam Antibiotic, Isopenicillin N Synthase, Chain"/>
    <property type="match status" value="1"/>
</dbReference>
<reference evidence="2 3" key="1">
    <citation type="submission" date="2015-12" db="EMBL/GenBank/DDBJ databases">
        <title>Draft genome sequence of Moniliophthora roreri, the causal agent of frosty pod rot of cacao.</title>
        <authorList>
            <person name="Aime M.C."/>
            <person name="Diaz-Valderrama J.R."/>
            <person name="Kijpornyongpan T."/>
            <person name="Phillips-Mora W."/>
        </authorList>
    </citation>
    <scope>NUCLEOTIDE SEQUENCE [LARGE SCALE GENOMIC DNA]</scope>
    <source>
        <strain evidence="2 3">MCA 2952</strain>
    </source>
</reference>
<name>A0A0W0EVW4_MONRR</name>
<proteinExistence type="predicted"/>
<dbReference type="InterPro" id="IPR027443">
    <property type="entry name" value="IPNS-like_sf"/>
</dbReference>
<dbReference type="InterPro" id="IPR010856">
    <property type="entry name" value="Gig2-like"/>
</dbReference>
<dbReference type="eggNOG" id="ENOG502QUAF">
    <property type="taxonomic scope" value="Eukaryota"/>
</dbReference>
<sequence>MAAWTPRKPKDKYDTSTEKSLDKDLTNSLSPRFIDLKKQLWKDELVESWNQVLDALEEKTERIARLGTDIIPRVTHAELVQGLSAENLERLKDTGVIIVTDSISEKEALDWKQSIRDYATANKEHLVGKCSFPKDNIQIFELYNSPAQIQARTHPNMISTHKALLSLLHTSNSKNHDVDLRYTLSYFDRLRIRLPGDKSYTLGPHVDGGSVERWEDPGYRAVYQKILDGGNSWKEYDPFDVSLRASAKQDLYHAVNTCSIFRPWQGWTSLSNTGPNDGTLRVLPLFKEMSAYMILRPFFRLKDGAPPRSLRKEDWEVDLETSALPGCTAGGKQKFDNDTHPHLRLDETLLSIPMVKPGDQVYWFCDILHAVEFEHNGKEDSSVIYIPAVPLTVQNASYLRDQRETFKAGLPAPDFPSGEGESKFTGRVTIDDIASLDGRQTFGFERFQPGEGASEEEMKFFNEVNEMLGLPAKL</sequence>
<feature type="compositionally biased region" description="Basic and acidic residues" evidence="1">
    <location>
        <begin position="11"/>
        <end position="23"/>
    </location>
</feature>
<dbReference type="PANTHER" id="PTHR30613">
    <property type="entry name" value="UNCHARACTERIZED PROTEIN YBIU-RELATED"/>
    <property type="match status" value="1"/>
</dbReference>
<feature type="region of interest" description="Disordered" evidence="1">
    <location>
        <begin position="1"/>
        <end position="23"/>
    </location>
</feature>
<dbReference type="EMBL" id="LATX01002495">
    <property type="protein sequence ID" value="KTB28199.1"/>
    <property type="molecule type" value="Genomic_DNA"/>
</dbReference>
<evidence type="ECO:0000313" key="3">
    <source>
        <dbReference type="Proteomes" id="UP000054988"/>
    </source>
</evidence>
<evidence type="ECO:0000313" key="2">
    <source>
        <dbReference type="EMBL" id="KTB28199.1"/>
    </source>
</evidence>
<comment type="caution">
    <text evidence="2">The sequence shown here is derived from an EMBL/GenBank/DDBJ whole genome shotgun (WGS) entry which is preliminary data.</text>
</comment>
<evidence type="ECO:0000256" key="1">
    <source>
        <dbReference type="SAM" id="MobiDB-lite"/>
    </source>
</evidence>
<dbReference type="SUPFAM" id="SSF51197">
    <property type="entry name" value="Clavaminate synthase-like"/>
    <property type="match status" value="1"/>
</dbReference>
<evidence type="ECO:0008006" key="4">
    <source>
        <dbReference type="Google" id="ProtNLM"/>
    </source>
</evidence>
<accession>A0A0W0EVW4</accession>
<dbReference type="Proteomes" id="UP000054988">
    <property type="component" value="Unassembled WGS sequence"/>
</dbReference>
<dbReference type="PANTHER" id="PTHR30613:SF1">
    <property type="entry name" value="DUF1479 DOMAIN PROTEIN (AFU_ORTHOLOGUE AFUA_5G09280)"/>
    <property type="match status" value="1"/>
</dbReference>
<protein>
    <recommendedName>
        <fullName evidence="4">DUF1479-domain-containing protein</fullName>
    </recommendedName>
</protein>